<proteinExistence type="predicted"/>
<dbReference type="RefSeq" id="WP_340289103.1">
    <property type="nucleotide sequence ID" value="NZ_JBBEOI010000005.1"/>
</dbReference>
<dbReference type="EMBL" id="JBHRWW010000001">
    <property type="protein sequence ID" value="MFC3686757.1"/>
    <property type="molecule type" value="Genomic_DNA"/>
</dbReference>
<evidence type="ECO:0000313" key="1">
    <source>
        <dbReference type="EMBL" id="MFC3686757.1"/>
    </source>
</evidence>
<comment type="caution">
    <text evidence="1">The sequence shown here is derived from an EMBL/GenBank/DDBJ whole genome shotgun (WGS) entry which is preliminary data.</text>
</comment>
<accession>A0ABV7WCZ3</accession>
<reference evidence="2" key="1">
    <citation type="journal article" date="2019" name="Int. J. Syst. Evol. Microbiol.">
        <title>The Global Catalogue of Microorganisms (GCM) 10K type strain sequencing project: providing services to taxonomists for standard genome sequencing and annotation.</title>
        <authorList>
            <consortium name="The Broad Institute Genomics Platform"/>
            <consortium name="The Broad Institute Genome Sequencing Center for Infectious Disease"/>
            <person name="Wu L."/>
            <person name="Ma J."/>
        </authorList>
    </citation>
    <scope>NUCLEOTIDE SEQUENCE [LARGE SCALE GENOMIC DNA]</scope>
    <source>
        <strain evidence="2">NCAIM B.02333</strain>
    </source>
</reference>
<sequence length="307" mass="31779">MLLVVGLVVGLVALASRWTRAPEPVAQPVCRAEVPAPDDGGVLRAEFSPERTANAALVVGMADRRGLPARAATIGIATAIQESGLVNIDYGDRDSLGLFQQRPSQGWGTEEQVQDPVYATGAFYDALVEIDGYTELEITDAAQQVQRSGFPEAYADHEGEGRALASSLYGLSPATLVCELPPLERAGGEQPADAAAADMVSALQTWATEGWQASAVEAGAPAEGEEADPSSAATVVLDAAGAAEPGRTAWALAHSAVALAERHRVVRVEVDGRVWDRGEAEAGWSVVETGEGGAPAAGDGRVRVTTG</sequence>
<organism evidence="1 2">
    <name type="scientific">Aquipuribacter hungaricus</name>
    <dbReference type="NCBI Taxonomy" id="545624"/>
    <lineage>
        <taxon>Bacteria</taxon>
        <taxon>Bacillati</taxon>
        <taxon>Actinomycetota</taxon>
        <taxon>Actinomycetes</taxon>
        <taxon>Micrococcales</taxon>
        <taxon>Intrasporangiaceae</taxon>
        <taxon>Aquipuribacter</taxon>
    </lineage>
</organism>
<gene>
    <name evidence="1" type="ORF">ACFOLH_00205</name>
</gene>
<evidence type="ECO:0000313" key="2">
    <source>
        <dbReference type="Proteomes" id="UP001595685"/>
    </source>
</evidence>
<dbReference type="Proteomes" id="UP001595685">
    <property type="component" value="Unassembled WGS sequence"/>
</dbReference>
<protein>
    <submittedName>
        <fullName evidence="1">Uncharacterized protein</fullName>
    </submittedName>
</protein>
<name>A0ABV7WCZ3_9MICO</name>
<keyword evidence="2" id="KW-1185">Reference proteome</keyword>